<reference evidence="9" key="1">
    <citation type="submission" date="2018-05" db="EMBL/GenBank/DDBJ databases">
        <authorList>
            <person name="Li Y."/>
        </authorList>
    </citation>
    <scope>NUCLEOTIDE SEQUENCE [LARGE SCALE GENOMIC DNA]</scope>
    <source>
        <strain evidence="9">3d-2-2</strain>
    </source>
</reference>
<dbReference type="PANTHER" id="PTHR10434">
    <property type="entry name" value="1-ACYL-SN-GLYCEROL-3-PHOSPHATE ACYLTRANSFERASE"/>
    <property type="match status" value="1"/>
</dbReference>
<evidence type="ECO:0000256" key="6">
    <source>
        <dbReference type="SAM" id="Phobius"/>
    </source>
</evidence>
<evidence type="ECO:0000313" key="8">
    <source>
        <dbReference type="EMBL" id="PWF23946.1"/>
    </source>
</evidence>
<accession>A0A2V1K1H5</accession>
<dbReference type="CDD" id="cd07989">
    <property type="entry name" value="LPLAT_AGPAT-like"/>
    <property type="match status" value="1"/>
</dbReference>
<evidence type="ECO:0000256" key="1">
    <source>
        <dbReference type="ARBA" id="ARBA00005189"/>
    </source>
</evidence>
<dbReference type="SUPFAM" id="SSF69593">
    <property type="entry name" value="Glycerol-3-phosphate (1)-acyltransferase"/>
    <property type="match status" value="1"/>
</dbReference>
<dbReference type="GO" id="GO:0003841">
    <property type="term" value="F:1-acylglycerol-3-phosphate O-acyltransferase activity"/>
    <property type="evidence" value="ECO:0007669"/>
    <property type="project" value="TreeGrafter"/>
</dbReference>
<dbReference type="GO" id="GO:0006654">
    <property type="term" value="P:phosphatidic acid biosynthetic process"/>
    <property type="evidence" value="ECO:0007669"/>
    <property type="project" value="TreeGrafter"/>
</dbReference>
<keyword evidence="2" id="KW-0444">Lipid biosynthesis</keyword>
<dbReference type="Proteomes" id="UP000245212">
    <property type="component" value="Unassembled WGS sequence"/>
</dbReference>
<comment type="caution">
    <text evidence="8">The sequence shown here is derived from an EMBL/GenBank/DDBJ whole genome shotgun (WGS) entry which is preliminary data.</text>
</comment>
<organism evidence="8 9">
    <name type="scientific">Corticimicrobacter populi</name>
    <dbReference type="NCBI Taxonomy" id="2175229"/>
    <lineage>
        <taxon>Bacteria</taxon>
        <taxon>Pseudomonadati</taxon>
        <taxon>Pseudomonadota</taxon>
        <taxon>Betaproteobacteria</taxon>
        <taxon>Burkholderiales</taxon>
        <taxon>Alcaligenaceae</taxon>
        <taxon>Corticimicrobacter</taxon>
    </lineage>
</organism>
<keyword evidence="6" id="KW-0472">Membrane</keyword>
<comment type="pathway">
    <text evidence="1">Lipid metabolism.</text>
</comment>
<dbReference type="PANTHER" id="PTHR10434:SF64">
    <property type="entry name" value="1-ACYL-SN-GLYCEROL-3-PHOSPHATE ACYLTRANSFERASE-RELATED"/>
    <property type="match status" value="1"/>
</dbReference>
<evidence type="ECO:0000256" key="4">
    <source>
        <dbReference type="ARBA" id="ARBA00023098"/>
    </source>
</evidence>
<dbReference type="SMART" id="SM00563">
    <property type="entry name" value="PlsC"/>
    <property type="match status" value="1"/>
</dbReference>
<keyword evidence="3 8" id="KW-0808">Transferase</keyword>
<keyword evidence="6" id="KW-1133">Transmembrane helix</keyword>
<dbReference type="AlphaFoldDB" id="A0A2V1K1H5"/>
<feature type="transmembrane region" description="Helical" evidence="6">
    <location>
        <begin position="34"/>
        <end position="53"/>
    </location>
</feature>
<feature type="domain" description="Phospholipid/glycerol acyltransferase" evidence="7">
    <location>
        <begin position="85"/>
        <end position="197"/>
    </location>
</feature>
<gene>
    <name evidence="8" type="ORF">DD235_06340</name>
</gene>
<protein>
    <submittedName>
        <fullName evidence="8">1-acyl-sn-glycerol-3-phosphate acyltransferase</fullName>
    </submittedName>
</protein>
<dbReference type="Pfam" id="PF01553">
    <property type="entry name" value="Acyltransferase"/>
    <property type="match status" value="1"/>
</dbReference>
<name>A0A2V1K1H5_9BURK</name>
<keyword evidence="4" id="KW-0443">Lipid metabolism</keyword>
<evidence type="ECO:0000256" key="3">
    <source>
        <dbReference type="ARBA" id="ARBA00022679"/>
    </source>
</evidence>
<keyword evidence="6" id="KW-0812">Transmembrane</keyword>
<evidence type="ECO:0000256" key="2">
    <source>
        <dbReference type="ARBA" id="ARBA00022516"/>
    </source>
</evidence>
<sequence>MSVPVSSAPESSATTSPVLHTLRFLARTCMLLPWLAWGLLAVTFVLPCIRLSVRQRMIRFWSAGLVRICGMRVHVHGTPCRSGAVMWVANHVSWIDIFVLNQLRPAAFVAKSEIRRWPVIGWLVAGAGTLFIDRQQRQAVQKVGQDIAVRFARGEAVGLFPEGTTTLGWDVLPLHASLLEPARQYGVIVQPVAFCFKHRGVRSSYAAFVGEESLVGNLWRIMGTTGLAVDVHYLKPMGHLTRSGRSATRQELGQDIRLALQQAVCVPPAVSPESQPDSGTAGTVSG</sequence>
<evidence type="ECO:0000259" key="7">
    <source>
        <dbReference type="SMART" id="SM00563"/>
    </source>
</evidence>
<proteinExistence type="predicted"/>
<keyword evidence="5 8" id="KW-0012">Acyltransferase</keyword>
<evidence type="ECO:0000313" key="9">
    <source>
        <dbReference type="Proteomes" id="UP000245212"/>
    </source>
</evidence>
<dbReference type="EMBL" id="QETA01000002">
    <property type="protein sequence ID" value="PWF23946.1"/>
    <property type="molecule type" value="Genomic_DNA"/>
</dbReference>
<evidence type="ECO:0000256" key="5">
    <source>
        <dbReference type="ARBA" id="ARBA00023315"/>
    </source>
</evidence>
<dbReference type="InterPro" id="IPR002123">
    <property type="entry name" value="Plipid/glycerol_acylTrfase"/>
</dbReference>
<keyword evidence="9" id="KW-1185">Reference proteome</keyword>